<accession>A0A0F9ILN8</accession>
<reference evidence="1" key="1">
    <citation type="journal article" date="2015" name="Nature">
        <title>Complex archaea that bridge the gap between prokaryotes and eukaryotes.</title>
        <authorList>
            <person name="Spang A."/>
            <person name="Saw J.H."/>
            <person name="Jorgensen S.L."/>
            <person name="Zaremba-Niedzwiedzka K."/>
            <person name="Martijn J."/>
            <person name="Lind A.E."/>
            <person name="van Eijk R."/>
            <person name="Schleper C."/>
            <person name="Guy L."/>
            <person name="Ettema T.J."/>
        </authorList>
    </citation>
    <scope>NUCLEOTIDE SEQUENCE</scope>
</reference>
<proteinExistence type="predicted"/>
<dbReference type="AlphaFoldDB" id="A0A0F9ILN8"/>
<gene>
    <name evidence="1" type="ORF">LCGC14_1642690</name>
</gene>
<comment type="caution">
    <text evidence="1">The sequence shown here is derived from an EMBL/GenBank/DDBJ whole genome shotgun (WGS) entry which is preliminary data.</text>
</comment>
<protein>
    <submittedName>
        <fullName evidence="1">Uncharacterized protein</fullName>
    </submittedName>
</protein>
<dbReference type="EMBL" id="LAZR01013708">
    <property type="protein sequence ID" value="KKM20724.1"/>
    <property type="molecule type" value="Genomic_DNA"/>
</dbReference>
<name>A0A0F9ILN8_9ZZZZ</name>
<organism evidence="1">
    <name type="scientific">marine sediment metagenome</name>
    <dbReference type="NCBI Taxonomy" id="412755"/>
    <lineage>
        <taxon>unclassified sequences</taxon>
        <taxon>metagenomes</taxon>
        <taxon>ecological metagenomes</taxon>
    </lineage>
</organism>
<evidence type="ECO:0000313" key="1">
    <source>
        <dbReference type="EMBL" id="KKM20724.1"/>
    </source>
</evidence>
<feature type="non-terminal residue" evidence="1">
    <location>
        <position position="1"/>
    </location>
</feature>
<sequence length="27" mass="3055">SALPAKPDYKKAEMLLMDILSCVDWDT</sequence>